<comment type="caution">
    <text evidence="1">The sequence shown here is derived from an EMBL/GenBank/DDBJ whole genome shotgun (WGS) entry which is preliminary data.</text>
</comment>
<feature type="non-terminal residue" evidence="1">
    <location>
        <position position="1"/>
    </location>
</feature>
<name>X0ZAU8_9ZZZZ</name>
<sequence length="33" mass="3611">GIAADILKAAEDIKEVRIVTSFKRPEPPTENTT</sequence>
<dbReference type="AlphaFoldDB" id="X0ZAU8"/>
<reference evidence="1" key="1">
    <citation type="journal article" date="2014" name="Front. Microbiol.">
        <title>High frequency of phylogenetically diverse reductive dehalogenase-homologous genes in deep subseafloor sedimentary metagenomes.</title>
        <authorList>
            <person name="Kawai M."/>
            <person name="Futagami T."/>
            <person name="Toyoda A."/>
            <person name="Takaki Y."/>
            <person name="Nishi S."/>
            <person name="Hori S."/>
            <person name="Arai W."/>
            <person name="Tsubouchi T."/>
            <person name="Morono Y."/>
            <person name="Uchiyama I."/>
            <person name="Ito T."/>
            <person name="Fujiyama A."/>
            <person name="Inagaki F."/>
            <person name="Takami H."/>
        </authorList>
    </citation>
    <scope>NUCLEOTIDE SEQUENCE</scope>
    <source>
        <strain evidence="1">Expedition CK06-06</strain>
    </source>
</reference>
<organism evidence="1">
    <name type="scientific">marine sediment metagenome</name>
    <dbReference type="NCBI Taxonomy" id="412755"/>
    <lineage>
        <taxon>unclassified sequences</taxon>
        <taxon>metagenomes</taxon>
        <taxon>ecological metagenomes</taxon>
    </lineage>
</organism>
<proteinExistence type="predicted"/>
<protein>
    <submittedName>
        <fullName evidence="1">Uncharacterized protein</fullName>
    </submittedName>
</protein>
<dbReference type="EMBL" id="BART01009326">
    <property type="protein sequence ID" value="GAG66625.1"/>
    <property type="molecule type" value="Genomic_DNA"/>
</dbReference>
<evidence type="ECO:0000313" key="1">
    <source>
        <dbReference type="EMBL" id="GAG66625.1"/>
    </source>
</evidence>
<accession>X0ZAU8</accession>
<gene>
    <name evidence="1" type="ORF">S01H4_20701</name>
</gene>